<name>A0A2A8CX40_9BACT</name>
<evidence type="ECO:0000313" key="2">
    <source>
        <dbReference type="EMBL" id="PEN13181.1"/>
    </source>
</evidence>
<dbReference type="OrthoDB" id="1909107at2"/>
<keyword evidence="3" id="KW-1185">Reference proteome</keyword>
<keyword evidence="1" id="KW-1133">Transmembrane helix</keyword>
<dbReference type="EMBL" id="PDEQ01000005">
    <property type="protein sequence ID" value="PEN13181.1"/>
    <property type="molecule type" value="Genomic_DNA"/>
</dbReference>
<feature type="transmembrane region" description="Helical" evidence="1">
    <location>
        <begin position="85"/>
        <end position="109"/>
    </location>
</feature>
<keyword evidence="1" id="KW-0472">Membrane</keyword>
<feature type="transmembrane region" description="Helical" evidence="1">
    <location>
        <begin position="115"/>
        <end position="132"/>
    </location>
</feature>
<organism evidence="2 3">
    <name type="scientific">Longibacter salinarum</name>
    <dbReference type="NCBI Taxonomy" id="1850348"/>
    <lineage>
        <taxon>Bacteria</taxon>
        <taxon>Pseudomonadati</taxon>
        <taxon>Rhodothermota</taxon>
        <taxon>Rhodothermia</taxon>
        <taxon>Rhodothermales</taxon>
        <taxon>Salisaetaceae</taxon>
        <taxon>Longibacter</taxon>
    </lineage>
</organism>
<comment type="caution">
    <text evidence="2">The sequence shown here is derived from an EMBL/GenBank/DDBJ whole genome shotgun (WGS) entry which is preliminary data.</text>
</comment>
<dbReference type="AlphaFoldDB" id="A0A2A8CX40"/>
<dbReference type="Proteomes" id="UP000220102">
    <property type="component" value="Unassembled WGS sequence"/>
</dbReference>
<keyword evidence="1" id="KW-0812">Transmembrane</keyword>
<evidence type="ECO:0000313" key="3">
    <source>
        <dbReference type="Proteomes" id="UP000220102"/>
    </source>
</evidence>
<dbReference type="RefSeq" id="WP_098075770.1">
    <property type="nucleotide sequence ID" value="NZ_PDEQ01000005.1"/>
</dbReference>
<sequence length="145" mass="15664">METENRRPVSVRFLAAAVLFQGVSGLAGGIGLILDPSGASLAIPIEWLDGSPFDSYLMPGVILFIVLGLYPVVVWYGIRQRWQGAWLASLSVGFALVVWIGVEILVIGYQPTPPLQPIYGLLGLAILGLASVSSSRRYLRPRLAE</sequence>
<proteinExistence type="predicted"/>
<protein>
    <submittedName>
        <fullName evidence="2">Uncharacterized protein</fullName>
    </submittedName>
</protein>
<feature type="transmembrane region" description="Helical" evidence="1">
    <location>
        <begin position="56"/>
        <end position="78"/>
    </location>
</feature>
<accession>A0A2A8CX40</accession>
<reference evidence="2 3" key="1">
    <citation type="submission" date="2017-10" db="EMBL/GenBank/DDBJ databases">
        <title>Draft genome of Longibacter Salinarum.</title>
        <authorList>
            <person name="Goh K.M."/>
            <person name="Shamsir M.S."/>
            <person name="Lim S.W."/>
        </authorList>
    </citation>
    <scope>NUCLEOTIDE SEQUENCE [LARGE SCALE GENOMIC DNA]</scope>
    <source>
        <strain evidence="2 3">KCTC 52045</strain>
    </source>
</reference>
<evidence type="ECO:0000256" key="1">
    <source>
        <dbReference type="SAM" id="Phobius"/>
    </source>
</evidence>
<feature type="transmembrane region" description="Helical" evidence="1">
    <location>
        <begin position="12"/>
        <end position="34"/>
    </location>
</feature>
<gene>
    <name evidence="2" type="ORF">CRI94_11090</name>
</gene>